<accession>A0A0L6Z6U0</accession>
<evidence type="ECO:0000313" key="2">
    <source>
        <dbReference type="EMBL" id="KOA18675.1"/>
    </source>
</evidence>
<evidence type="ECO:0000259" key="1">
    <source>
        <dbReference type="Pfam" id="PF13349"/>
    </source>
</evidence>
<evidence type="ECO:0000313" key="3">
    <source>
        <dbReference type="Proteomes" id="UP000037043"/>
    </source>
</evidence>
<proteinExistence type="predicted"/>
<feature type="domain" description="DUF4097" evidence="1">
    <location>
        <begin position="174"/>
        <end position="289"/>
    </location>
</feature>
<protein>
    <recommendedName>
        <fullName evidence="1">DUF4097 domain-containing protein</fullName>
    </recommendedName>
</protein>
<gene>
    <name evidence="2" type="ORF">CLHOM_29590</name>
</gene>
<dbReference type="Gene3D" id="2.160.20.120">
    <property type="match status" value="1"/>
</dbReference>
<comment type="caution">
    <text evidence="2">The sequence shown here is derived from an EMBL/GenBank/DDBJ whole genome shotgun (WGS) entry which is preliminary data.</text>
</comment>
<dbReference type="InterPro" id="IPR025164">
    <property type="entry name" value="Toastrack_DUF4097"/>
</dbReference>
<dbReference type="AlphaFoldDB" id="A0A0L6Z6U0"/>
<dbReference type="PATRIC" id="fig|1121318.3.peg.2970"/>
<sequence>MNKRIIKILISIWLIIALFLSAALIYGIVYARSNGGIFDIIAFNIGPLKIQKEETLSIENCNEIKLDFSSEDIIIYSTDDPKLKVVQKSSNKLKENEKFTVNTENNKISIGKAKASRNINILFFGYNRRLIELYIPKNYLKDLDINLSSGDIVFDSDINLNNFKCHQSSGDFNAKNLKVNSYNIRTSSGDIDINNLWGTGEVLVTSGDIKIAYKDISEYTKVTTTSGDIKLTIPLNLSFEFHGQCTSGDINSNFQLNYENKRGTKANAKVGNGPYKKIDVTTTSGDIKIQQ</sequence>
<dbReference type="Pfam" id="PF13349">
    <property type="entry name" value="DUF4097"/>
    <property type="match status" value="1"/>
</dbReference>
<name>A0A0L6Z6U0_9CLOT</name>
<dbReference type="EMBL" id="LHUR01000036">
    <property type="protein sequence ID" value="KOA18675.1"/>
    <property type="molecule type" value="Genomic_DNA"/>
</dbReference>
<dbReference type="STRING" id="36844.SAMN04488501_11096"/>
<dbReference type="RefSeq" id="WP_052222424.1">
    <property type="nucleotide sequence ID" value="NZ_LHUR01000036.1"/>
</dbReference>
<reference evidence="3" key="1">
    <citation type="submission" date="2015-08" db="EMBL/GenBank/DDBJ databases">
        <title>Genome sequence of the strict anaerobe Clostridium homopropionicum LuHBu1 (DSM 5847T).</title>
        <authorList>
            <person name="Poehlein A."/>
            <person name="Beck M."/>
            <person name="Schiel-Bengelsdorf B."/>
            <person name="Bengelsdorf F.R."/>
            <person name="Daniel R."/>
            <person name="Duerre P."/>
        </authorList>
    </citation>
    <scope>NUCLEOTIDE SEQUENCE [LARGE SCALE GENOMIC DNA]</scope>
    <source>
        <strain evidence="3">DSM 5847</strain>
    </source>
</reference>
<organism evidence="2 3">
    <name type="scientific">Clostridium homopropionicum DSM 5847</name>
    <dbReference type="NCBI Taxonomy" id="1121318"/>
    <lineage>
        <taxon>Bacteria</taxon>
        <taxon>Bacillati</taxon>
        <taxon>Bacillota</taxon>
        <taxon>Clostridia</taxon>
        <taxon>Eubacteriales</taxon>
        <taxon>Clostridiaceae</taxon>
        <taxon>Clostridium</taxon>
    </lineage>
</organism>
<dbReference type="Proteomes" id="UP000037043">
    <property type="component" value="Unassembled WGS sequence"/>
</dbReference>
<keyword evidence="3" id="KW-1185">Reference proteome</keyword>